<dbReference type="Proteomes" id="UP000283530">
    <property type="component" value="Unassembled WGS sequence"/>
</dbReference>
<organism evidence="1 2">
    <name type="scientific">Cinnamomum micranthum f. kanehirae</name>
    <dbReference type="NCBI Taxonomy" id="337451"/>
    <lineage>
        <taxon>Eukaryota</taxon>
        <taxon>Viridiplantae</taxon>
        <taxon>Streptophyta</taxon>
        <taxon>Embryophyta</taxon>
        <taxon>Tracheophyta</taxon>
        <taxon>Spermatophyta</taxon>
        <taxon>Magnoliopsida</taxon>
        <taxon>Magnoliidae</taxon>
        <taxon>Laurales</taxon>
        <taxon>Lauraceae</taxon>
        <taxon>Cinnamomum</taxon>
    </lineage>
</organism>
<evidence type="ECO:0000313" key="2">
    <source>
        <dbReference type="Proteomes" id="UP000283530"/>
    </source>
</evidence>
<proteinExistence type="predicted"/>
<gene>
    <name evidence="1" type="ORF">CKAN_01558400</name>
</gene>
<evidence type="ECO:0000313" key="1">
    <source>
        <dbReference type="EMBL" id="RWR86673.1"/>
    </source>
</evidence>
<name>A0A3S3MN58_9MAGN</name>
<dbReference type="EMBL" id="QPKB01000006">
    <property type="protein sequence ID" value="RWR86673.1"/>
    <property type="molecule type" value="Genomic_DNA"/>
</dbReference>
<keyword evidence="2" id="KW-1185">Reference proteome</keyword>
<reference evidence="1 2" key="1">
    <citation type="journal article" date="2019" name="Nat. Plants">
        <title>Stout camphor tree genome fills gaps in understanding of flowering plant genome evolution.</title>
        <authorList>
            <person name="Chaw S.M."/>
            <person name="Liu Y.C."/>
            <person name="Wu Y.W."/>
            <person name="Wang H.Y."/>
            <person name="Lin C.I."/>
            <person name="Wu C.S."/>
            <person name="Ke H.M."/>
            <person name="Chang L.Y."/>
            <person name="Hsu C.Y."/>
            <person name="Yang H.T."/>
            <person name="Sudianto E."/>
            <person name="Hsu M.H."/>
            <person name="Wu K.P."/>
            <person name="Wang L.N."/>
            <person name="Leebens-Mack J.H."/>
            <person name="Tsai I.J."/>
        </authorList>
    </citation>
    <scope>NUCLEOTIDE SEQUENCE [LARGE SCALE GENOMIC DNA]</scope>
    <source>
        <strain evidence="2">cv. Chaw 1501</strain>
        <tissue evidence="1">Young leaves</tissue>
    </source>
</reference>
<protein>
    <submittedName>
        <fullName evidence="1">Zinc finger protein</fullName>
    </submittedName>
</protein>
<comment type="caution">
    <text evidence="1">The sequence shown here is derived from an EMBL/GenBank/DDBJ whole genome shotgun (WGS) entry which is preliminary data.</text>
</comment>
<dbReference type="OrthoDB" id="1908108at2759"/>
<dbReference type="Pfam" id="PF04640">
    <property type="entry name" value="PLATZ"/>
    <property type="match status" value="1"/>
</dbReference>
<dbReference type="AlphaFoldDB" id="A0A3S3MN58"/>
<dbReference type="InterPro" id="IPR006734">
    <property type="entry name" value="PLATZ"/>
</dbReference>
<dbReference type="PANTHER" id="PTHR31065">
    <property type="entry name" value="PLATZ TRANSCRIPTION FACTOR FAMILY PROTEIN"/>
    <property type="match status" value="1"/>
</dbReference>
<sequence>MIDMPSFLHWVEPLLKEKFFNPCLLHETSKKNEKNIFCLDCCNSICPQCIHPHHSHPLLQIRRYVYHDVIRLNDLEKLIDCSFVQSYTTNSAKVVFLNPRPQSRAFRGSANICSSCKRSLQHPYLFCSLSCKVQPLIKKKRLPSKYYCEYQFLPMNERRKEEKFSLQITPDLILESPILFRTSSSDGSWCKKLACMATPEFVKKKKRRSVLGLRTSFRPTCSPEMSVHLNRRKGIPQRSPLY</sequence>
<dbReference type="PANTHER" id="PTHR31065:SF1">
    <property type="entry name" value="OS09G0116050 PROTEIN"/>
    <property type="match status" value="1"/>
</dbReference>
<accession>A0A3S3MN58</accession>